<dbReference type="AlphaFoldDB" id="A0A813AXC3"/>
<evidence type="ECO:0000313" key="2">
    <source>
        <dbReference type="Proteomes" id="UP000601435"/>
    </source>
</evidence>
<accession>A0A813AXC3</accession>
<reference evidence="1" key="1">
    <citation type="submission" date="2021-02" db="EMBL/GenBank/DDBJ databases">
        <authorList>
            <person name="Dougan E. K."/>
            <person name="Rhodes N."/>
            <person name="Thang M."/>
            <person name="Chan C."/>
        </authorList>
    </citation>
    <scope>NUCLEOTIDE SEQUENCE</scope>
</reference>
<feature type="non-terminal residue" evidence="1">
    <location>
        <position position="161"/>
    </location>
</feature>
<dbReference type="Proteomes" id="UP000601435">
    <property type="component" value="Unassembled WGS sequence"/>
</dbReference>
<gene>
    <name evidence="1" type="ORF">SNEC2469_LOCUS29137</name>
</gene>
<comment type="caution">
    <text evidence="1">The sequence shown here is derived from an EMBL/GenBank/DDBJ whole genome shotgun (WGS) entry which is preliminary data.</text>
</comment>
<keyword evidence="2" id="KW-1185">Reference proteome</keyword>
<evidence type="ECO:0000313" key="1">
    <source>
        <dbReference type="EMBL" id="CAE7884133.1"/>
    </source>
</evidence>
<name>A0A813AXC3_9DINO</name>
<sequence length="161" mass="18672">MAVLWTPNMGYHIRVSLATGEPEYDAYKESASWVTCRVLRTVEDDGQVAYPPAGDRILANRTFRRTSHIKKMAVTDLLEGQLAFLQHVHLYEEKHRGTHILQPRLLWKYEFLRCFLGCLPREDLQDLSREIDEIGRTNHSFTSWSVKSSKLLSAVLRRSNN</sequence>
<protein>
    <submittedName>
        <fullName evidence="1">Uncharacterized protein</fullName>
    </submittedName>
</protein>
<dbReference type="EMBL" id="CAJNJA010064783">
    <property type="protein sequence ID" value="CAE7884133.1"/>
    <property type="molecule type" value="Genomic_DNA"/>
</dbReference>
<proteinExistence type="predicted"/>
<organism evidence="1 2">
    <name type="scientific">Symbiodinium necroappetens</name>
    <dbReference type="NCBI Taxonomy" id="1628268"/>
    <lineage>
        <taxon>Eukaryota</taxon>
        <taxon>Sar</taxon>
        <taxon>Alveolata</taxon>
        <taxon>Dinophyceae</taxon>
        <taxon>Suessiales</taxon>
        <taxon>Symbiodiniaceae</taxon>
        <taxon>Symbiodinium</taxon>
    </lineage>
</organism>